<dbReference type="AlphaFoldDB" id="A0A0A9G9I4"/>
<sequence length="19" mass="2223">MQVKANQIDVLNVNRVPKR</sequence>
<organism evidence="1">
    <name type="scientific">Arundo donax</name>
    <name type="common">Giant reed</name>
    <name type="synonym">Donax arundinaceus</name>
    <dbReference type="NCBI Taxonomy" id="35708"/>
    <lineage>
        <taxon>Eukaryota</taxon>
        <taxon>Viridiplantae</taxon>
        <taxon>Streptophyta</taxon>
        <taxon>Embryophyta</taxon>
        <taxon>Tracheophyta</taxon>
        <taxon>Spermatophyta</taxon>
        <taxon>Magnoliopsida</taxon>
        <taxon>Liliopsida</taxon>
        <taxon>Poales</taxon>
        <taxon>Poaceae</taxon>
        <taxon>PACMAD clade</taxon>
        <taxon>Arundinoideae</taxon>
        <taxon>Arundineae</taxon>
        <taxon>Arundo</taxon>
    </lineage>
</organism>
<accession>A0A0A9G9I4</accession>
<reference evidence="1" key="1">
    <citation type="submission" date="2014-09" db="EMBL/GenBank/DDBJ databases">
        <authorList>
            <person name="Magalhaes I.L.F."/>
            <person name="Oliveira U."/>
            <person name="Santos F.R."/>
            <person name="Vidigal T.H.D.A."/>
            <person name="Brescovit A.D."/>
            <person name="Santos A.J."/>
        </authorList>
    </citation>
    <scope>NUCLEOTIDE SEQUENCE</scope>
    <source>
        <tissue evidence="1">Shoot tissue taken approximately 20 cm above the soil surface</tissue>
    </source>
</reference>
<reference evidence="1" key="2">
    <citation type="journal article" date="2015" name="Data Brief">
        <title>Shoot transcriptome of the giant reed, Arundo donax.</title>
        <authorList>
            <person name="Barrero R.A."/>
            <person name="Guerrero F.D."/>
            <person name="Moolhuijzen P."/>
            <person name="Goolsby J.A."/>
            <person name="Tidwell J."/>
            <person name="Bellgard S.E."/>
            <person name="Bellgard M.I."/>
        </authorList>
    </citation>
    <scope>NUCLEOTIDE SEQUENCE</scope>
    <source>
        <tissue evidence="1">Shoot tissue taken approximately 20 cm above the soil surface</tissue>
    </source>
</reference>
<name>A0A0A9G9I4_ARUDO</name>
<dbReference type="EMBL" id="GBRH01180523">
    <property type="protein sequence ID" value="JAE17373.1"/>
    <property type="molecule type" value="Transcribed_RNA"/>
</dbReference>
<protein>
    <submittedName>
        <fullName evidence="1">Uncharacterized protein</fullName>
    </submittedName>
</protein>
<evidence type="ECO:0000313" key="1">
    <source>
        <dbReference type="EMBL" id="JAE17373.1"/>
    </source>
</evidence>
<proteinExistence type="predicted"/>